<protein>
    <submittedName>
        <fullName evidence="1">Uncharacterized protein</fullName>
    </submittedName>
</protein>
<sequence length="172" mass="19009">MEVSKGDMKNAVKTHCDWLTLTTSSPPIYSERPLPKTKTNAQSRGPIHEVRYNNAHAELACSTRTNLVPDIVSELTQNPPTLPSIRMDRQGVLESYANYMTPVLHDLQSFESHSWSSKRLYVQLSTELSTWAIVVQDMGVKTATDLTYTNGLTQAAGGLIGGLIVYQIQGSK</sequence>
<gene>
    <name evidence="1" type="ORF">LECACI_7A003947</name>
</gene>
<accession>A0AAI8YXT1</accession>
<organism evidence="1 2">
    <name type="scientific">Lecanosticta acicola</name>
    <dbReference type="NCBI Taxonomy" id="111012"/>
    <lineage>
        <taxon>Eukaryota</taxon>
        <taxon>Fungi</taxon>
        <taxon>Dikarya</taxon>
        <taxon>Ascomycota</taxon>
        <taxon>Pezizomycotina</taxon>
        <taxon>Dothideomycetes</taxon>
        <taxon>Dothideomycetidae</taxon>
        <taxon>Mycosphaerellales</taxon>
        <taxon>Mycosphaerellaceae</taxon>
        <taxon>Lecanosticta</taxon>
    </lineage>
</organism>
<comment type="caution">
    <text evidence="1">The sequence shown here is derived from an EMBL/GenBank/DDBJ whole genome shotgun (WGS) entry which is preliminary data.</text>
</comment>
<evidence type="ECO:0000313" key="1">
    <source>
        <dbReference type="EMBL" id="CAK3990282.1"/>
    </source>
</evidence>
<dbReference type="AlphaFoldDB" id="A0AAI8YXT1"/>
<reference evidence="1" key="1">
    <citation type="submission" date="2023-11" db="EMBL/GenBank/DDBJ databases">
        <authorList>
            <person name="Alioto T."/>
            <person name="Alioto T."/>
            <person name="Gomez Garrido J."/>
        </authorList>
    </citation>
    <scope>NUCLEOTIDE SEQUENCE</scope>
</reference>
<proteinExistence type="predicted"/>
<dbReference type="Proteomes" id="UP001296104">
    <property type="component" value="Unassembled WGS sequence"/>
</dbReference>
<keyword evidence="2" id="KW-1185">Reference proteome</keyword>
<evidence type="ECO:0000313" key="2">
    <source>
        <dbReference type="Proteomes" id="UP001296104"/>
    </source>
</evidence>
<dbReference type="EMBL" id="CAVMBE010000020">
    <property type="protein sequence ID" value="CAK3990282.1"/>
    <property type="molecule type" value="Genomic_DNA"/>
</dbReference>
<name>A0AAI8YXT1_9PEZI</name>